<evidence type="ECO:0000256" key="1">
    <source>
        <dbReference type="SAM" id="SignalP"/>
    </source>
</evidence>
<feature type="chain" id="PRO_5039028621" description="Outer membrane protein beta-barrel domain-containing protein" evidence="1">
    <location>
        <begin position="21"/>
        <end position="203"/>
    </location>
</feature>
<reference evidence="2" key="1">
    <citation type="submission" date="2020-10" db="EMBL/GenBank/DDBJ databases">
        <authorList>
            <person name="Gilroy R."/>
        </authorList>
    </citation>
    <scope>NUCLEOTIDE SEQUENCE</scope>
    <source>
        <strain evidence="2">B3-1481</strain>
    </source>
</reference>
<sequence length="203" mass="22349">MKKFLILGILACFIAANASADDGYFRKKHQAFSYSSMEMTGGDETLKSNFGFAFTSTRTYYLHKDPIAGFMKFGIDATWTDISYNNYSTTIYVEDEGLVDTQLHQAEIGLQAGLSLTFNPVDKLNIALYGRYAPTFSASYSAGDSSIYGGYMGYIVAGGRISYRFIGVGCEYRSGSGEMNDFIEGGVSPLEMTGFRAYISFSF</sequence>
<comment type="caution">
    <text evidence="2">The sequence shown here is derived from an EMBL/GenBank/DDBJ whole genome shotgun (WGS) entry which is preliminary data.</text>
</comment>
<accession>A0A9D9IXZ1</accession>
<organism evidence="2 3">
    <name type="scientific">Candidatus Cryptobacteroides avistercoris</name>
    <dbReference type="NCBI Taxonomy" id="2840758"/>
    <lineage>
        <taxon>Bacteria</taxon>
        <taxon>Pseudomonadati</taxon>
        <taxon>Bacteroidota</taxon>
        <taxon>Bacteroidia</taxon>
        <taxon>Bacteroidales</taxon>
        <taxon>Candidatus Cryptobacteroides</taxon>
    </lineage>
</organism>
<proteinExistence type="predicted"/>
<reference evidence="2" key="2">
    <citation type="journal article" date="2021" name="PeerJ">
        <title>Extensive microbial diversity within the chicken gut microbiome revealed by metagenomics and culture.</title>
        <authorList>
            <person name="Gilroy R."/>
            <person name="Ravi A."/>
            <person name="Getino M."/>
            <person name="Pursley I."/>
            <person name="Horton D.L."/>
            <person name="Alikhan N.F."/>
            <person name="Baker D."/>
            <person name="Gharbi K."/>
            <person name="Hall N."/>
            <person name="Watson M."/>
            <person name="Adriaenssens E.M."/>
            <person name="Foster-Nyarko E."/>
            <person name="Jarju S."/>
            <person name="Secka A."/>
            <person name="Antonio M."/>
            <person name="Oren A."/>
            <person name="Chaudhuri R.R."/>
            <person name="La Ragione R."/>
            <person name="Hildebrand F."/>
            <person name="Pallen M.J."/>
        </authorList>
    </citation>
    <scope>NUCLEOTIDE SEQUENCE</scope>
    <source>
        <strain evidence="2">B3-1481</strain>
    </source>
</reference>
<feature type="signal peptide" evidence="1">
    <location>
        <begin position="1"/>
        <end position="20"/>
    </location>
</feature>
<dbReference type="Proteomes" id="UP000823769">
    <property type="component" value="Unassembled WGS sequence"/>
</dbReference>
<evidence type="ECO:0000313" key="3">
    <source>
        <dbReference type="Proteomes" id="UP000823769"/>
    </source>
</evidence>
<evidence type="ECO:0000313" key="2">
    <source>
        <dbReference type="EMBL" id="MBO8480100.1"/>
    </source>
</evidence>
<protein>
    <recommendedName>
        <fullName evidence="4">Outer membrane protein beta-barrel domain-containing protein</fullName>
    </recommendedName>
</protein>
<gene>
    <name evidence="2" type="ORF">IAB76_03190</name>
</gene>
<dbReference type="EMBL" id="JADILW010000048">
    <property type="protein sequence ID" value="MBO8480100.1"/>
    <property type="molecule type" value="Genomic_DNA"/>
</dbReference>
<dbReference type="AlphaFoldDB" id="A0A9D9IXZ1"/>
<evidence type="ECO:0008006" key="4">
    <source>
        <dbReference type="Google" id="ProtNLM"/>
    </source>
</evidence>
<name>A0A9D9IXZ1_9BACT</name>
<keyword evidence="1" id="KW-0732">Signal</keyword>